<reference evidence="7 8" key="1">
    <citation type="submission" date="2018-05" db="EMBL/GenBank/DDBJ databases">
        <title>Genome comparison of Eubacterium sp.</title>
        <authorList>
            <person name="Feng Y."/>
            <person name="Sanchez-Andrea I."/>
            <person name="Stams A.J.M."/>
            <person name="De Vos W.M."/>
        </authorList>
    </citation>
    <scope>NUCLEOTIDE SEQUENCE [LARGE SCALE GENOMIC DNA]</scope>
    <source>
        <strain evidence="7 8">YI</strain>
    </source>
</reference>
<dbReference type="Pfam" id="PF12698">
    <property type="entry name" value="ABC2_membrane_3"/>
    <property type="match status" value="1"/>
</dbReference>
<keyword evidence="8" id="KW-1185">Reference proteome</keyword>
<feature type="transmembrane region" description="Helical" evidence="5">
    <location>
        <begin position="182"/>
        <end position="202"/>
    </location>
</feature>
<feature type="transmembrane region" description="Helical" evidence="5">
    <location>
        <begin position="370"/>
        <end position="395"/>
    </location>
</feature>
<dbReference type="KEGG" id="emt:CPZ25_003160"/>
<evidence type="ECO:0000256" key="4">
    <source>
        <dbReference type="ARBA" id="ARBA00023136"/>
    </source>
</evidence>
<feature type="domain" description="ABC-2 type transporter transmembrane" evidence="6">
    <location>
        <begin position="132"/>
        <end position="331"/>
    </location>
</feature>
<dbReference type="InterPro" id="IPR013525">
    <property type="entry name" value="ABC2_TM"/>
</dbReference>
<feature type="transmembrane region" description="Helical" evidence="5">
    <location>
        <begin position="277"/>
        <end position="302"/>
    </location>
</feature>
<protein>
    <recommendedName>
        <fullName evidence="6">ABC-2 type transporter transmembrane domain-containing protein</fullName>
    </recommendedName>
</protein>
<dbReference type="RefSeq" id="WP_096919900.1">
    <property type="nucleotide sequence ID" value="NZ_CP029487.1"/>
</dbReference>
<keyword evidence="3 5" id="KW-1133">Transmembrane helix</keyword>
<evidence type="ECO:0000256" key="5">
    <source>
        <dbReference type="SAM" id="Phobius"/>
    </source>
</evidence>
<gene>
    <name evidence="7" type="ORF">CPZ25_003160</name>
</gene>
<evidence type="ECO:0000313" key="8">
    <source>
        <dbReference type="Proteomes" id="UP000218387"/>
    </source>
</evidence>
<dbReference type="GO" id="GO:0016020">
    <property type="term" value="C:membrane"/>
    <property type="evidence" value="ECO:0007669"/>
    <property type="project" value="UniProtKB-SubCell"/>
</dbReference>
<feature type="transmembrane region" description="Helical" evidence="5">
    <location>
        <begin position="229"/>
        <end position="256"/>
    </location>
</feature>
<comment type="subcellular location">
    <subcellularLocation>
        <location evidence="1">Membrane</location>
        <topology evidence="1">Multi-pass membrane protein</topology>
    </subcellularLocation>
</comment>
<organism evidence="7 8">
    <name type="scientific">Eubacterium maltosivorans</name>
    <dbReference type="NCBI Taxonomy" id="2041044"/>
    <lineage>
        <taxon>Bacteria</taxon>
        <taxon>Bacillati</taxon>
        <taxon>Bacillota</taxon>
        <taxon>Clostridia</taxon>
        <taxon>Eubacteriales</taxon>
        <taxon>Eubacteriaceae</taxon>
        <taxon>Eubacterium</taxon>
    </lineage>
</organism>
<keyword evidence="2 5" id="KW-0812">Transmembrane</keyword>
<feature type="transmembrane region" description="Helical" evidence="5">
    <location>
        <begin position="308"/>
        <end position="329"/>
    </location>
</feature>
<evidence type="ECO:0000256" key="3">
    <source>
        <dbReference type="ARBA" id="ARBA00022989"/>
    </source>
</evidence>
<dbReference type="Proteomes" id="UP000218387">
    <property type="component" value="Chromosome"/>
</dbReference>
<name>A0A4V1GLN0_EUBML</name>
<evidence type="ECO:0000256" key="1">
    <source>
        <dbReference type="ARBA" id="ARBA00004141"/>
    </source>
</evidence>
<feature type="transmembrane region" description="Helical" evidence="5">
    <location>
        <begin position="336"/>
        <end position="355"/>
    </location>
</feature>
<evidence type="ECO:0000259" key="6">
    <source>
        <dbReference type="Pfam" id="PF12698"/>
    </source>
</evidence>
<sequence>MLNVFFHEFKRLCLNKTVQALSILSVLFTILLVYVVISNTRYGSYESPAYRSGLDAVAHARTVYAPSYGSVTAEKLESALRTYQDIAEDYPEGEMPDALREKTTAPLSPLLRLLSYTYETRDISVDAAADFYRQREARINASIKEQYPGSPAVQNAAKNINQRVETPFYYAYGYGDSDGPEFLVFLLFVLVFFGTVIAAPVFSEDYHSQADDIQRCCRYGPQLGTARLMAVYVLVLLLVTVCTGIYLLSLNTVFGWEGLKASLQTRYFTTAITPMTIGGVMGATVLSGILTLLATVSCAMLVSSRCKVPVAAVSASVVIALLPVFFSFLHIEESVLSSLLPSAGVVSSSGFYQMLTEKSLEFFNAGDLVLWRPCACLLFAAVEIPLFGGLAVWSYKRQKLY</sequence>
<evidence type="ECO:0000256" key="2">
    <source>
        <dbReference type="ARBA" id="ARBA00022692"/>
    </source>
</evidence>
<dbReference type="GO" id="GO:0140359">
    <property type="term" value="F:ABC-type transporter activity"/>
    <property type="evidence" value="ECO:0007669"/>
    <property type="project" value="InterPro"/>
</dbReference>
<feature type="transmembrane region" description="Helical" evidence="5">
    <location>
        <begin position="20"/>
        <end position="37"/>
    </location>
</feature>
<keyword evidence="4 5" id="KW-0472">Membrane</keyword>
<dbReference type="AlphaFoldDB" id="A0A4V1GLN0"/>
<dbReference type="EMBL" id="CP029487">
    <property type="protein sequence ID" value="QCT70356.1"/>
    <property type="molecule type" value="Genomic_DNA"/>
</dbReference>
<proteinExistence type="predicted"/>
<evidence type="ECO:0000313" key="7">
    <source>
        <dbReference type="EMBL" id="QCT70356.1"/>
    </source>
</evidence>
<accession>A0A4V1GLN0</accession>